<evidence type="ECO:0000313" key="3">
    <source>
        <dbReference type="Proteomes" id="UP001595947"/>
    </source>
</evidence>
<keyword evidence="3" id="KW-1185">Reference proteome</keyword>
<name>A0ABV9YWE2_9PSEU</name>
<feature type="domain" description="DUF222" evidence="1">
    <location>
        <begin position="32"/>
        <end position="174"/>
    </location>
</feature>
<dbReference type="EMBL" id="JBHSIV010000098">
    <property type="protein sequence ID" value="MFC5066367.1"/>
    <property type="molecule type" value="Genomic_DNA"/>
</dbReference>
<organism evidence="2 3">
    <name type="scientific">Actinomycetospora atypica</name>
    <dbReference type="NCBI Taxonomy" id="1290095"/>
    <lineage>
        <taxon>Bacteria</taxon>
        <taxon>Bacillati</taxon>
        <taxon>Actinomycetota</taxon>
        <taxon>Actinomycetes</taxon>
        <taxon>Pseudonocardiales</taxon>
        <taxon>Pseudonocardiaceae</taxon>
        <taxon>Actinomycetospora</taxon>
    </lineage>
</organism>
<accession>A0ABV9YWE2</accession>
<evidence type="ECO:0000259" key="1">
    <source>
        <dbReference type="Pfam" id="PF02720"/>
    </source>
</evidence>
<dbReference type="Pfam" id="PF02720">
    <property type="entry name" value="DUF222"/>
    <property type="match status" value="1"/>
</dbReference>
<dbReference type="Proteomes" id="UP001595947">
    <property type="component" value="Unassembled WGS sequence"/>
</dbReference>
<dbReference type="InterPro" id="IPR003870">
    <property type="entry name" value="DUF222"/>
</dbReference>
<feature type="non-terminal residue" evidence="2">
    <location>
        <position position="247"/>
    </location>
</feature>
<reference evidence="3" key="1">
    <citation type="journal article" date="2019" name="Int. J. Syst. Evol. Microbiol.">
        <title>The Global Catalogue of Microorganisms (GCM) 10K type strain sequencing project: providing services to taxonomists for standard genome sequencing and annotation.</title>
        <authorList>
            <consortium name="The Broad Institute Genomics Platform"/>
            <consortium name="The Broad Institute Genome Sequencing Center for Infectious Disease"/>
            <person name="Wu L."/>
            <person name="Ma J."/>
        </authorList>
    </citation>
    <scope>NUCLEOTIDE SEQUENCE [LARGE SCALE GENOMIC DNA]</scope>
    <source>
        <strain evidence="3">CGMCC 4.7093</strain>
    </source>
</reference>
<gene>
    <name evidence="2" type="ORF">ACFPBZ_29480</name>
</gene>
<protein>
    <submittedName>
        <fullName evidence="2">DUF222 domain-containing protein</fullName>
    </submittedName>
</protein>
<comment type="caution">
    <text evidence="2">The sequence shown here is derived from an EMBL/GenBank/DDBJ whole genome shotgun (WGS) entry which is preliminary data.</text>
</comment>
<sequence>QWVDAGMSAQFAAANTQAWQLSRWILECSRAKAGTTERIRSRRRAGKIVAASLGWSEGYASYRIEFARQVLERLPRLGEEMAAGRLEEHKARDIVDLVADLDDTQARAVVDKVLDAAPGLAFTALKQLVGREAAAVDPEWAERRRAAAIARRRVTLRSAPSGAVELSGRDLPEDPAQDAHHRIVALAHAVRQRLTRAGVLGASVGEIESEVMLTLTGPIGAGMYDLDVVEHVTAIFDHPDDDPDSPD</sequence>
<feature type="non-terminal residue" evidence="2">
    <location>
        <position position="1"/>
    </location>
</feature>
<evidence type="ECO:0000313" key="2">
    <source>
        <dbReference type="EMBL" id="MFC5066367.1"/>
    </source>
</evidence>
<proteinExistence type="predicted"/>